<keyword evidence="1" id="KW-0597">Phosphoprotein</keyword>
<organism evidence="4 5">
    <name type="scientific">Nostoc punctiforme NIES-2108</name>
    <dbReference type="NCBI Taxonomy" id="1356359"/>
    <lineage>
        <taxon>Bacteria</taxon>
        <taxon>Bacillati</taxon>
        <taxon>Cyanobacteriota</taxon>
        <taxon>Cyanophyceae</taxon>
        <taxon>Nostocales</taxon>
        <taxon>Nostocaceae</taxon>
        <taxon>Nostoc</taxon>
    </lineage>
</organism>
<dbReference type="PROSITE" id="PS50110">
    <property type="entry name" value="RESPONSE_REGULATORY"/>
    <property type="match status" value="1"/>
</dbReference>
<reference evidence="4 5" key="1">
    <citation type="submission" date="2016-04" db="EMBL/GenBank/DDBJ databases">
        <authorList>
            <person name="Evans L.H."/>
            <person name="Alamgir A."/>
            <person name="Owens N."/>
            <person name="Weber N.D."/>
            <person name="Virtaneva K."/>
            <person name="Barbian K."/>
            <person name="Babar A."/>
            <person name="Rosenke K."/>
        </authorList>
    </citation>
    <scope>NUCLEOTIDE SEQUENCE [LARGE SCALE GENOMIC DNA]</scope>
    <source>
        <strain evidence="4">NIES-2108</strain>
    </source>
</reference>
<evidence type="ECO:0000256" key="2">
    <source>
        <dbReference type="PROSITE-ProRule" id="PRU00169"/>
    </source>
</evidence>
<name>A0A367R8I4_NOSPU</name>
<dbReference type="InterPro" id="IPR011006">
    <property type="entry name" value="CheY-like_superfamily"/>
</dbReference>
<feature type="domain" description="Response regulatory" evidence="3">
    <location>
        <begin position="3"/>
        <end position="119"/>
    </location>
</feature>
<sequence>MHRILVIEDDFLLLELIKELLELRGFYVITTNTYQEGYDLFTLEQPDLILCNYPFFDLNSLIIMKTICDDAAIQNIPLLFMLNYQIIKNSECDTILKQQDILFKPFSSVILLEKISTLLQI</sequence>
<comment type="caution">
    <text evidence="4">The sequence shown here is derived from an EMBL/GenBank/DDBJ whole genome shotgun (WGS) entry which is preliminary data.</text>
</comment>
<dbReference type="Proteomes" id="UP000252085">
    <property type="component" value="Unassembled WGS sequence"/>
</dbReference>
<proteinExistence type="predicted"/>
<dbReference type="InterPro" id="IPR050595">
    <property type="entry name" value="Bact_response_regulator"/>
</dbReference>
<evidence type="ECO:0000259" key="3">
    <source>
        <dbReference type="PROSITE" id="PS50110"/>
    </source>
</evidence>
<evidence type="ECO:0000256" key="1">
    <source>
        <dbReference type="ARBA" id="ARBA00022553"/>
    </source>
</evidence>
<dbReference type="PANTHER" id="PTHR44591:SF3">
    <property type="entry name" value="RESPONSE REGULATORY DOMAIN-CONTAINING PROTEIN"/>
    <property type="match status" value="1"/>
</dbReference>
<comment type="caution">
    <text evidence="2">Lacks conserved residue(s) required for the propagation of feature annotation.</text>
</comment>
<dbReference type="Gene3D" id="3.40.50.2300">
    <property type="match status" value="1"/>
</dbReference>
<protein>
    <recommendedName>
        <fullName evidence="3">Response regulatory domain-containing protein</fullName>
    </recommendedName>
</protein>
<dbReference type="PANTHER" id="PTHR44591">
    <property type="entry name" value="STRESS RESPONSE REGULATOR PROTEIN 1"/>
    <property type="match status" value="1"/>
</dbReference>
<dbReference type="AlphaFoldDB" id="A0A367R8I4"/>
<gene>
    <name evidence="4" type="ORF">A6769_27235</name>
</gene>
<dbReference type="SUPFAM" id="SSF52172">
    <property type="entry name" value="CheY-like"/>
    <property type="match status" value="1"/>
</dbReference>
<dbReference type="EMBL" id="LXQE01000163">
    <property type="protein sequence ID" value="RCJ32715.1"/>
    <property type="molecule type" value="Genomic_DNA"/>
</dbReference>
<dbReference type="GO" id="GO:0000160">
    <property type="term" value="P:phosphorelay signal transduction system"/>
    <property type="evidence" value="ECO:0007669"/>
    <property type="project" value="InterPro"/>
</dbReference>
<dbReference type="InterPro" id="IPR001789">
    <property type="entry name" value="Sig_transdc_resp-reg_receiver"/>
</dbReference>
<evidence type="ECO:0000313" key="5">
    <source>
        <dbReference type="Proteomes" id="UP000252085"/>
    </source>
</evidence>
<accession>A0A367R8I4</accession>
<evidence type="ECO:0000313" key="4">
    <source>
        <dbReference type="EMBL" id="RCJ32715.1"/>
    </source>
</evidence>
<dbReference type="Pfam" id="PF00072">
    <property type="entry name" value="Response_reg"/>
    <property type="match status" value="1"/>
</dbReference>